<evidence type="ECO:0000313" key="3">
    <source>
        <dbReference type="Proteomes" id="UP000824208"/>
    </source>
</evidence>
<protein>
    <submittedName>
        <fullName evidence="2">TIGR04002 family protein</fullName>
    </submittedName>
</protein>
<feature type="transmembrane region" description="Helical" evidence="1">
    <location>
        <begin position="138"/>
        <end position="159"/>
    </location>
</feature>
<evidence type="ECO:0000256" key="1">
    <source>
        <dbReference type="SAM" id="Phobius"/>
    </source>
</evidence>
<name>A0A9D2MAV3_9FIRM</name>
<comment type="caution">
    <text evidence="2">The sequence shown here is derived from an EMBL/GenBank/DDBJ whole genome shotgun (WGS) entry which is preliminary data.</text>
</comment>
<dbReference type="EMBL" id="DWYC01000019">
    <property type="protein sequence ID" value="HJB56268.1"/>
    <property type="molecule type" value="Genomic_DNA"/>
</dbReference>
<evidence type="ECO:0000313" key="2">
    <source>
        <dbReference type="EMBL" id="HJB56268.1"/>
    </source>
</evidence>
<organism evidence="2 3">
    <name type="scientific">Candidatus Flavonifractor intestinipullorum</name>
    <dbReference type="NCBI Taxonomy" id="2838587"/>
    <lineage>
        <taxon>Bacteria</taxon>
        <taxon>Bacillati</taxon>
        <taxon>Bacillota</taxon>
        <taxon>Clostridia</taxon>
        <taxon>Eubacteriales</taxon>
        <taxon>Oscillospiraceae</taxon>
        <taxon>Flavonifractor</taxon>
    </lineage>
</organism>
<keyword evidence="1" id="KW-1133">Transmembrane helix</keyword>
<dbReference type="NCBIfam" id="TIGR04002">
    <property type="entry name" value="TIGR04002 family protein"/>
    <property type="match status" value="1"/>
</dbReference>
<feature type="transmembrane region" description="Helical" evidence="1">
    <location>
        <begin position="75"/>
        <end position="94"/>
    </location>
</feature>
<dbReference type="AlphaFoldDB" id="A0A9D2MAV3"/>
<keyword evidence="1" id="KW-0812">Transmembrane</keyword>
<dbReference type="Proteomes" id="UP000824208">
    <property type="component" value="Unassembled WGS sequence"/>
</dbReference>
<dbReference type="InterPro" id="IPR009825">
    <property type="entry name" value="ECF_substrate-spec-like"/>
</dbReference>
<reference evidence="2" key="2">
    <citation type="submission" date="2021-04" db="EMBL/GenBank/DDBJ databases">
        <authorList>
            <person name="Gilroy R."/>
        </authorList>
    </citation>
    <scope>NUCLEOTIDE SEQUENCE</scope>
    <source>
        <strain evidence="2">CHK189-11263</strain>
    </source>
</reference>
<dbReference type="InterPro" id="IPR023812">
    <property type="entry name" value="CHP04002"/>
</dbReference>
<dbReference type="GO" id="GO:0016020">
    <property type="term" value="C:membrane"/>
    <property type="evidence" value="ECO:0007669"/>
    <property type="project" value="InterPro"/>
</dbReference>
<dbReference type="Gene3D" id="1.10.1760.20">
    <property type="match status" value="1"/>
</dbReference>
<accession>A0A9D2MAV3</accession>
<proteinExistence type="predicted"/>
<keyword evidence="1" id="KW-0472">Membrane</keyword>
<gene>
    <name evidence="2" type="ORF">H9714_01810</name>
</gene>
<feature type="transmembrane region" description="Helical" evidence="1">
    <location>
        <begin position="106"/>
        <end position="126"/>
    </location>
</feature>
<dbReference type="Pfam" id="PF07155">
    <property type="entry name" value="ECF-ribofla_trS"/>
    <property type="match status" value="1"/>
</dbReference>
<feature type="transmembrane region" description="Helical" evidence="1">
    <location>
        <begin position="45"/>
        <end position="69"/>
    </location>
</feature>
<feature type="transmembrane region" description="Helical" evidence="1">
    <location>
        <begin position="12"/>
        <end position="33"/>
    </location>
</feature>
<reference evidence="2" key="1">
    <citation type="journal article" date="2021" name="PeerJ">
        <title>Extensive microbial diversity within the chicken gut microbiome revealed by metagenomics and culture.</title>
        <authorList>
            <person name="Gilroy R."/>
            <person name="Ravi A."/>
            <person name="Getino M."/>
            <person name="Pursley I."/>
            <person name="Horton D.L."/>
            <person name="Alikhan N.F."/>
            <person name="Baker D."/>
            <person name="Gharbi K."/>
            <person name="Hall N."/>
            <person name="Watson M."/>
            <person name="Adriaenssens E.M."/>
            <person name="Foster-Nyarko E."/>
            <person name="Jarju S."/>
            <person name="Secka A."/>
            <person name="Antonio M."/>
            <person name="Oren A."/>
            <person name="Chaudhuri R.R."/>
            <person name="La Ragione R."/>
            <person name="Hildebrand F."/>
            <person name="Pallen M.J."/>
        </authorList>
    </citation>
    <scope>NUCLEOTIDE SEQUENCE</scope>
    <source>
        <strain evidence="2">CHK189-11263</strain>
    </source>
</reference>
<sequence>MRHDISSNRTRLLVTAALFAAVITLTTAYLLHIPVPTGYVHLGDAFVYLAASLLPAPYAVAAAAIGAGLADLLTYPAWMPATLVIKAVVALFFTARGETLLCRRNVAALFAAAVFSPAAYGAANAVMMGTPLGFWPQFVPTFIQAAANGVVYAVLARALDTVGLKARLLSR</sequence>